<dbReference type="Proteomes" id="UP000460287">
    <property type="component" value="Unassembled WGS sequence"/>
</dbReference>
<dbReference type="EC" id="3.4.23.-" evidence="1"/>
<evidence type="ECO:0000256" key="3">
    <source>
        <dbReference type="SAM" id="Phobius"/>
    </source>
</evidence>
<evidence type="ECO:0000313" key="5">
    <source>
        <dbReference type="Proteomes" id="UP000460287"/>
    </source>
</evidence>
<comment type="function">
    <text evidence="1">Probable aspartic protease that is responsible for the proteolytic cleavage of the RNA polymerase sigma E factor (SigE/spoIIGB) to yield the active peptide in the mother cell during sporulation. Responds to a signal from the forespore that is triggered by the extracellular signal protein SpoIIR.</text>
</comment>
<keyword evidence="1 3" id="KW-0472">Membrane</keyword>
<proteinExistence type="inferred from homology"/>
<dbReference type="EMBL" id="VULX01000001">
    <property type="protein sequence ID" value="MSR90212.1"/>
    <property type="molecule type" value="Genomic_DNA"/>
</dbReference>
<name>A0A7X2T056_9CLOT</name>
<comment type="similarity">
    <text evidence="1">Belongs to the peptidase U4 family.</text>
</comment>
<keyword evidence="1" id="KW-0378">Hydrolase</keyword>
<dbReference type="GO" id="GO:0006508">
    <property type="term" value="P:proteolysis"/>
    <property type="evidence" value="ECO:0007669"/>
    <property type="project" value="UniProtKB-KW"/>
</dbReference>
<dbReference type="AlphaFoldDB" id="A0A7X2T056"/>
<dbReference type="InterPro" id="IPR005081">
    <property type="entry name" value="SpoIIGA"/>
</dbReference>
<accession>A0A7X2T056</accession>
<gene>
    <name evidence="4" type="ORF">FYJ33_01965</name>
</gene>
<dbReference type="GO" id="GO:0030435">
    <property type="term" value="P:sporulation resulting in formation of a cellular spore"/>
    <property type="evidence" value="ECO:0007669"/>
    <property type="project" value="UniProtKB-KW"/>
</dbReference>
<feature type="transmembrane region" description="Helical" evidence="3">
    <location>
        <begin position="6"/>
        <end position="24"/>
    </location>
</feature>
<feature type="transmembrane region" description="Helical" evidence="3">
    <location>
        <begin position="61"/>
        <end position="81"/>
    </location>
</feature>
<feature type="active site" evidence="2">
    <location>
        <position position="175"/>
    </location>
</feature>
<evidence type="ECO:0000313" key="4">
    <source>
        <dbReference type="EMBL" id="MSR90212.1"/>
    </source>
</evidence>
<dbReference type="GO" id="GO:0004190">
    <property type="term" value="F:aspartic-type endopeptidase activity"/>
    <property type="evidence" value="ECO:0007669"/>
    <property type="project" value="UniProtKB-KW"/>
</dbReference>
<evidence type="ECO:0000256" key="2">
    <source>
        <dbReference type="PIRSR" id="PIRSR018571-1"/>
    </source>
</evidence>
<comment type="subcellular location">
    <subcellularLocation>
        <location evidence="1">Cell membrane</location>
    </subcellularLocation>
</comment>
<keyword evidence="5" id="KW-1185">Reference proteome</keyword>
<dbReference type="PIRSF" id="PIRSF018571">
    <property type="entry name" value="SpoIIGA"/>
    <property type="match status" value="1"/>
</dbReference>
<feature type="transmembrane region" description="Helical" evidence="3">
    <location>
        <begin position="36"/>
        <end position="55"/>
    </location>
</feature>
<feature type="transmembrane region" description="Helical" evidence="3">
    <location>
        <begin position="127"/>
        <end position="146"/>
    </location>
</feature>
<dbReference type="GO" id="GO:0030436">
    <property type="term" value="P:asexual sporulation"/>
    <property type="evidence" value="ECO:0007669"/>
    <property type="project" value="InterPro"/>
</dbReference>
<keyword evidence="3" id="KW-0812">Transmembrane</keyword>
<keyword evidence="1" id="KW-1003">Cell membrane</keyword>
<feature type="transmembrane region" description="Helical" evidence="3">
    <location>
        <begin position="88"/>
        <end position="107"/>
    </location>
</feature>
<keyword evidence="1" id="KW-0064">Aspartyl protease</keyword>
<evidence type="ECO:0000256" key="1">
    <source>
        <dbReference type="PIRNR" id="PIRNR018571"/>
    </source>
</evidence>
<protein>
    <recommendedName>
        <fullName evidence="1">Sporulation sigma-E factor-processing peptidase</fullName>
        <ecNumber evidence="1">3.4.23.-</ecNumber>
    </recommendedName>
    <alternativeName>
        <fullName evidence="1">Membrane-associated aspartic protease</fullName>
    </alternativeName>
    <alternativeName>
        <fullName evidence="1">Stage II sporulation protein GA</fullName>
    </alternativeName>
</protein>
<dbReference type="GO" id="GO:0005886">
    <property type="term" value="C:plasma membrane"/>
    <property type="evidence" value="ECO:0007669"/>
    <property type="project" value="UniProtKB-SubCell"/>
</dbReference>
<comment type="caution">
    <text evidence="4">The sequence shown here is derived from an EMBL/GenBank/DDBJ whole genome shotgun (WGS) entry which is preliminary data.</text>
</comment>
<keyword evidence="1" id="KW-0645">Protease</keyword>
<keyword evidence="3" id="KW-1133">Transmembrane helix</keyword>
<organism evidence="4 5">
    <name type="scientific">Inconstantimicrobium porci</name>
    <dbReference type="NCBI Taxonomy" id="2652291"/>
    <lineage>
        <taxon>Bacteria</taxon>
        <taxon>Bacillati</taxon>
        <taxon>Bacillota</taxon>
        <taxon>Clostridia</taxon>
        <taxon>Eubacteriales</taxon>
        <taxon>Clostridiaceae</taxon>
        <taxon>Inconstantimicrobium</taxon>
    </lineage>
</organism>
<sequence length="267" mass="30533">MKVYIDILLIENFVINFYLLLITLQVTKAHIKYWRLFLSAVIGSLYTLCIVIPSMNVFTLLPFKLFISFLMIFVCCYKNGIVDCIKKFIVFIVMSFLLCGVIAFISFYENDYSISDGITINKISSKYIILAVMITYIVCFGTVKYIKDKIVFSKLIYLVQIQYKNDIVSFKGFLDTGNELIEPVTMLPVILVEHNLVDNMIRNNKNLYIVKYSTVSGSEGYLKGFIPDRISIKGGDTAIEKRAVICPCYEKLSSCNEYKALISRGLL</sequence>
<reference evidence="4 5" key="1">
    <citation type="submission" date="2019-08" db="EMBL/GenBank/DDBJ databases">
        <title>In-depth cultivation of the pig gut microbiome towards novel bacterial diversity and tailored functional studies.</title>
        <authorList>
            <person name="Wylensek D."/>
            <person name="Hitch T.C.A."/>
            <person name="Clavel T."/>
        </authorList>
    </citation>
    <scope>NUCLEOTIDE SEQUENCE [LARGE SCALE GENOMIC DNA]</scope>
    <source>
        <strain evidence="4 5">WCA-383-APC-5B</strain>
    </source>
</reference>
<keyword evidence="1" id="KW-0749">Sporulation</keyword>
<dbReference type="RefSeq" id="WP_154530083.1">
    <property type="nucleotide sequence ID" value="NZ_JAQXTV010000234.1"/>
</dbReference>
<dbReference type="Pfam" id="PF03419">
    <property type="entry name" value="Peptidase_U4"/>
    <property type="match status" value="1"/>
</dbReference>